<dbReference type="AlphaFoldDB" id="A0AAW1JYM9"/>
<reference evidence="2 3" key="1">
    <citation type="journal article" date="2024" name="BMC Genomics">
        <title>De novo assembly and annotation of Popillia japonica's genome with initial clues to its potential as an invasive pest.</title>
        <authorList>
            <person name="Cucini C."/>
            <person name="Boschi S."/>
            <person name="Funari R."/>
            <person name="Cardaioli E."/>
            <person name="Iannotti N."/>
            <person name="Marturano G."/>
            <person name="Paoli F."/>
            <person name="Bruttini M."/>
            <person name="Carapelli A."/>
            <person name="Frati F."/>
            <person name="Nardi F."/>
        </authorList>
    </citation>
    <scope>NUCLEOTIDE SEQUENCE [LARGE SCALE GENOMIC DNA]</scope>
    <source>
        <strain evidence="2">DMR45628</strain>
    </source>
</reference>
<dbReference type="Proteomes" id="UP001458880">
    <property type="component" value="Unassembled WGS sequence"/>
</dbReference>
<name>A0AAW1JYM9_POPJA</name>
<gene>
    <name evidence="2" type="ORF">QE152_g26621</name>
</gene>
<evidence type="ECO:0000313" key="2">
    <source>
        <dbReference type="EMBL" id="KAK9709377.1"/>
    </source>
</evidence>
<feature type="region of interest" description="Disordered" evidence="1">
    <location>
        <begin position="47"/>
        <end position="110"/>
    </location>
</feature>
<dbReference type="EMBL" id="JASPKY010000310">
    <property type="protein sequence ID" value="KAK9709377.1"/>
    <property type="molecule type" value="Genomic_DNA"/>
</dbReference>
<organism evidence="2 3">
    <name type="scientific">Popillia japonica</name>
    <name type="common">Japanese beetle</name>
    <dbReference type="NCBI Taxonomy" id="7064"/>
    <lineage>
        <taxon>Eukaryota</taxon>
        <taxon>Metazoa</taxon>
        <taxon>Ecdysozoa</taxon>
        <taxon>Arthropoda</taxon>
        <taxon>Hexapoda</taxon>
        <taxon>Insecta</taxon>
        <taxon>Pterygota</taxon>
        <taxon>Neoptera</taxon>
        <taxon>Endopterygota</taxon>
        <taxon>Coleoptera</taxon>
        <taxon>Polyphaga</taxon>
        <taxon>Scarabaeiformia</taxon>
        <taxon>Scarabaeidae</taxon>
        <taxon>Rutelinae</taxon>
        <taxon>Popillia</taxon>
    </lineage>
</organism>
<comment type="caution">
    <text evidence="2">The sequence shown here is derived from an EMBL/GenBank/DDBJ whole genome shotgun (WGS) entry which is preliminary data.</text>
</comment>
<evidence type="ECO:0000313" key="3">
    <source>
        <dbReference type="Proteomes" id="UP001458880"/>
    </source>
</evidence>
<feature type="compositionally biased region" description="Basic and acidic residues" evidence="1">
    <location>
        <begin position="53"/>
        <end position="66"/>
    </location>
</feature>
<proteinExistence type="predicted"/>
<evidence type="ECO:0000256" key="1">
    <source>
        <dbReference type="SAM" id="MobiDB-lite"/>
    </source>
</evidence>
<accession>A0AAW1JYM9</accession>
<protein>
    <submittedName>
        <fullName evidence="2">Uncharacterized protein</fullName>
    </submittedName>
</protein>
<feature type="compositionally biased region" description="Basic and acidic residues" evidence="1">
    <location>
        <begin position="94"/>
        <end position="103"/>
    </location>
</feature>
<keyword evidence="3" id="KW-1185">Reference proteome</keyword>
<sequence length="110" mass="12505">MLIQEKQIVEKAFESCGFWPCNPDVFSSEDFAPANVAKRPAPSQIFTEQVSSDSKEDNIHQVEHSTSKNLSKTTPEAIISSHRLDQIIKPSPEASEREKEKVRNFNKQFN</sequence>